<name>A0A6C0D2R9_9ZZZZ</name>
<reference evidence="2" key="1">
    <citation type="journal article" date="2020" name="Nature">
        <title>Giant virus diversity and host interactions through global metagenomics.</title>
        <authorList>
            <person name="Schulz F."/>
            <person name="Roux S."/>
            <person name="Paez-Espino D."/>
            <person name="Jungbluth S."/>
            <person name="Walsh D.A."/>
            <person name="Denef V.J."/>
            <person name="McMahon K.D."/>
            <person name="Konstantinidis K.T."/>
            <person name="Eloe-Fadrosh E.A."/>
            <person name="Kyrpides N.C."/>
            <person name="Woyke T."/>
        </authorList>
    </citation>
    <scope>NUCLEOTIDE SEQUENCE</scope>
    <source>
        <strain evidence="2">GVMAG-M-3300023174-111</strain>
    </source>
</reference>
<organism evidence="2">
    <name type="scientific">viral metagenome</name>
    <dbReference type="NCBI Taxonomy" id="1070528"/>
    <lineage>
        <taxon>unclassified sequences</taxon>
        <taxon>metagenomes</taxon>
        <taxon>organismal metagenomes</taxon>
    </lineage>
</organism>
<dbReference type="EMBL" id="MN739530">
    <property type="protein sequence ID" value="QHT10807.1"/>
    <property type="molecule type" value="Genomic_DNA"/>
</dbReference>
<evidence type="ECO:0000313" key="2">
    <source>
        <dbReference type="EMBL" id="QHT10807.1"/>
    </source>
</evidence>
<accession>A0A6C0D2R9</accession>
<sequence>MYRMMFSINNINNGVLNAVKAMPQKDSTSDGNSTFEMARTTYNKQNQYIPVAQKVTQKHNHYSTHSNPNQVSRTASDIVSTKSGKWFGNRDASQVITNRRNSAVGKGTIIGTQPLSFTTNKDINTTRDALTRVRAGGSVAPAKKGANRNNAPTPTFAPAQSNDNWFGIKQPVLYH</sequence>
<feature type="compositionally biased region" description="Polar residues" evidence="1">
    <location>
        <begin position="147"/>
        <end position="162"/>
    </location>
</feature>
<dbReference type="AlphaFoldDB" id="A0A6C0D2R9"/>
<protein>
    <submittedName>
        <fullName evidence="2">Uncharacterized protein</fullName>
    </submittedName>
</protein>
<evidence type="ECO:0000256" key="1">
    <source>
        <dbReference type="SAM" id="MobiDB-lite"/>
    </source>
</evidence>
<proteinExistence type="predicted"/>
<feature type="region of interest" description="Disordered" evidence="1">
    <location>
        <begin position="137"/>
        <end position="162"/>
    </location>
</feature>